<accession>A0A9I9EJ70</accession>
<dbReference type="Gramene" id="MELO3C034584.2.1">
    <property type="protein sequence ID" value="MELO3C034584.2.1"/>
    <property type="gene ID" value="MELO3C034584.2"/>
</dbReference>
<reference evidence="1" key="1">
    <citation type="submission" date="2023-03" db="UniProtKB">
        <authorList>
            <consortium name="EnsemblPlants"/>
        </authorList>
    </citation>
    <scope>IDENTIFICATION</scope>
</reference>
<dbReference type="EnsemblPlants" id="MELO3C034584.2.1">
    <property type="protein sequence ID" value="MELO3C034584.2.1"/>
    <property type="gene ID" value="MELO3C034584.2"/>
</dbReference>
<name>A0A9I9EJ70_CUCME</name>
<proteinExistence type="predicted"/>
<protein>
    <recommendedName>
        <fullName evidence="2">CACTA en-spm transposon protein</fullName>
    </recommendedName>
</protein>
<evidence type="ECO:0008006" key="2">
    <source>
        <dbReference type="Google" id="ProtNLM"/>
    </source>
</evidence>
<sequence>MSYRRSNFMETDDMFLQFEDDLDNIAGGSSFMGDNTGSFSQQTTPTPRRRAQSRLLELERHIAINGRIPMTIASGAEKLISPHAVRFNQAIGVCVRKIFSVRYLKWATLGENTLRSSRATSNDCLCLISMIKQ</sequence>
<organism evidence="1">
    <name type="scientific">Cucumis melo</name>
    <name type="common">Muskmelon</name>
    <dbReference type="NCBI Taxonomy" id="3656"/>
    <lineage>
        <taxon>Eukaryota</taxon>
        <taxon>Viridiplantae</taxon>
        <taxon>Streptophyta</taxon>
        <taxon>Embryophyta</taxon>
        <taxon>Tracheophyta</taxon>
        <taxon>Spermatophyta</taxon>
        <taxon>Magnoliopsida</taxon>
        <taxon>eudicotyledons</taxon>
        <taxon>Gunneridae</taxon>
        <taxon>Pentapetalae</taxon>
        <taxon>rosids</taxon>
        <taxon>fabids</taxon>
        <taxon>Cucurbitales</taxon>
        <taxon>Cucurbitaceae</taxon>
        <taxon>Benincaseae</taxon>
        <taxon>Cucumis</taxon>
    </lineage>
</organism>
<dbReference type="AlphaFoldDB" id="A0A9I9EJ70"/>
<evidence type="ECO:0000313" key="1">
    <source>
        <dbReference type="EnsemblPlants" id="MELO3C034584.2.1"/>
    </source>
</evidence>